<dbReference type="AlphaFoldDB" id="A0A9P0J7E5"/>
<reference evidence="2" key="2">
    <citation type="submission" date="2022-10" db="EMBL/GenBank/DDBJ databases">
        <authorList>
            <consortium name="ENA_rothamsted_submissions"/>
            <consortium name="culmorum"/>
            <person name="King R."/>
        </authorList>
    </citation>
    <scope>NUCLEOTIDE SEQUENCE</scope>
</reference>
<evidence type="ECO:0000313" key="3">
    <source>
        <dbReference type="Proteomes" id="UP001153620"/>
    </source>
</evidence>
<proteinExistence type="predicted"/>
<organism evidence="2 3">
    <name type="scientific">Chironomus riparius</name>
    <dbReference type="NCBI Taxonomy" id="315576"/>
    <lineage>
        <taxon>Eukaryota</taxon>
        <taxon>Metazoa</taxon>
        <taxon>Ecdysozoa</taxon>
        <taxon>Arthropoda</taxon>
        <taxon>Hexapoda</taxon>
        <taxon>Insecta</taxon>
        <taxon>Pterygota</taxon>
        <taxon>Neoptera</taxon>
        <taxon>Endopterygota</taxon>
        <taxon>Diptera</taxon>
        <taxon>Nematocera</taxon>
        <taxon>Chironomoidea</taxon>
        <taxon>Chironomidae</taxon>
        <taxon>Chironominae</taxon>
        <taxon>Chironomus</taxon>
    </lineage>
</organism>
<keyword evidence="3" id="KW-1185">Reference proteome</keyword>
<feature type="region of interest" description="Disordered" evidence="1">
    <location>
        <begin position="62"/>
        <end position="84"/>
    </location>
</feature>
<gene>
    <name evidence="2" type="ORF">CHIRRI_LOCUS11054</name>
</gene>
<evidence type="ECO:0000256" key="1">
    <source>
        <dbReference type="SAM" id="MobiDB-lite"/>
    </source>
</evidence>
<reference evidence="2" key="1">
    <citation type="submission" date="2022-01" db="EMBL/GenBank/DDBJ databases">
        <authorList>
            <person name="King R."/>
        </authorList>
    </citation>
    <scope>NUCLEOTIDE SEQUENCE</scope>
</reference>
<dbReference type="EMBL" id="OU895879">
    <property type="protein sequence ID" value="CAH1728899.1"/>
    <property type="molecule type" value="Genomic_DNA"/>
</dbReference>
<evidence type="ECO:0000313" key="2">
    <source>
        <dbReference type="EMBL" id="CAH1728899.1"/>
    </source>
</evidence>
<dbReference type="OrthoDB" id="202840at2759"/>
<dbReference type="Proteomes" id="UP001153620">
    <property type="component" value="Chromosome 3"/>
</dbReference>
<sequence>MDDLIIKKEMVAQYKSPEKKQNKRKSAGLAKKTKSLIKEKFRHYDLFTFKKKSKILENCRSEENDSNHVNVMPKKEPMEFDSPDKTEILGNVSCSEQDFKIEKKPMNRKVSSLSKDTLIMDSSQYINFDMSQN</sequence>
<accession>A0A9P0J7E5</accession>
<feature type="compositionally biased region" description="Basic and acidic residues" evidence="1">
    <location>
        <begin position="73"/>
        <end position="84"/>
    </location>
</feature>
<name>A0A9P0J7E5_9DIPT</name>
<protein>
    <submittedName>
        <fullName evidence="2">Uncharacterized protein</fullName>
    </submittedName>
</protein>